<name>A0A1H0YYP1_9EURY</name>
<keyword evidence="1" id="KW-0808">Transferase</keyword>
<dbReference type="EMBL" id="QQST01000001">
    <property type="protein sequence ID" value="RDI72738.1"/>
    <property type="molecule type" value="Genomic_DNA"/>
</dbReference>
<keyword evidence="4" id="KW-1185">Reference proteome</keyword>
<dbReference type="InterPro" id="IPR043854">
    <property type="entry name" value="DUF5816"/>
</dbReference>
<dbReference type="GO" id="GO:0016740">
    <property type="term" value="F:transferase activity"/>
    <property type="evidence" value="ECO:0007669"/>
    <property type="project" value="UniProtKB-KW"/>
</dbReference>
<gene>
    <name evidence="1" type="ORF">DWB78_13965</name>
    <name evidence="2" type="ORF">SAMN05216278_0914</name>
</gene>
<reference evidence="3" key="2">
    <citation type="submission" date="2016-10" db="EMBL/GenBank/DDBJ databases">
        <authorList>
            <person name="Varghese N."/>
            <person name="Submissions S."/>
        </authorList>
    </citation>
    <scope>NUCLEOTIDE SEQUENCE [LARGE SCALE GENOMIC DNA]</scope>
    <source>
        <strain evidence="3">CGMCC 1.12397</strain>
    </source>
</reference>
<evidence type="ECO:0000313" key="3">
    <source>
        <dbReference type="Proteomes" id="UP000199289"/>
    </source>
</evidence>
<proteinExistence type="predicted"/>
<dbReference type="EMBL" id="FNKQ01000001">
    <property type="protein sequence ID" value="SDQ20254.1"/>
    <property type="molecule type" value="Genomic_DNA"/>
</dbReference>
<reference evidence="2" key="1">
    <citation type="submission" date="2016-10" db="EMBL/GenBank/DDBJ databases">
        <authorList>
            <person name="de Groot N.N."/>
        </authorList>
    </citation>
    <scope>NUCLEOTIDE SEQUENCE [LARGE SCALE GENOMIC DNA]</scope>
    <source>
        <strain evidence="2">CGMCC 1.12397</strain>
    </source>
</reference>
<protein>
    <submittedName>
        <fullName evidence="1">GNAT family acetyltransferase</fullName>
    </submittedName>
</protein>
<organism evidence="2 3">
    <name type="scientific">Halopelagius longus</name>
    <dbReference type="NCBI Taxonomy" id="1236180"/>
    <lineage>
        <taxon>Archaea</taxon>
        <taxon>Methanobacteriati</taxon>
        <taxon>Methanobacteriota</taxon>
        <taxon>Stenosarchaea group</taxon>
        <taxon>Halobacteria</taxon>
        <taxon>Halobacteriales</taxon>
        <taxon>Haloferacaceae</taxon>
    </lineage>
</organism>
<accession>A0A1H0YYP1</accession>
<evidence type="ECO:0000313" key="4">
    <source>
        <dbReference type="Proteomes" id="UP000255421"/>
    </source>
</evidence>
<sequence>METELERVRTEDGETLFLDRSDADRGAKGPFFVVYTDPDRENRWGYFCGNCDSLDNAMDTMGRIECNVCGNIRKPDEWDAAHE</sequence>
<evidence type="ECO:0000313" key="2">
    <source>
        <dbReference type="EMBL" id="SDQ20254.1"/>
    </source>
</evidence>
<dbReference type="Proteomes" id="UP000255421">
    <property type="component" value="Unassembled WGS sequence"/>
</dbReference>
<dbReference type="AlphaFoldDB" id="A0A1H0YYP1"/>
<reference evidence="1 4" key="3">
    <citation type="submission" date="2018-07" db="EMBL/GenBank/DDBJ databases">
        <title>Genome sequence of extremly halophilic archaeon Halopelagius longus strain BC12-B1.</title>
        <authorList>
            <person name="Zhang X."/>
        </authorList>
    </citation>
    <scope>NUCLEOTIDE SEQUENCE [LARGE SCALE GENOMIC DNA]</scope>
    <source>
        <strain evidence="1 4">BC12-B1</strain>
    </source>
</reference>
<dbReference type="Proteomes" id="UP000199289">
    <property type="component" value="Unassembled WGS sequence"/>
</dbReference>
<dbReference type="Pfam" id="PF19133">
    <property type="entry name" value="DUF5816"/>
    <property type="match status" value="1"/>
</dbReference>
<dbReference type="OrthoDB" id="333505at2157"/>
<dbReference type="RefSeq" id="WP_092533539.1">
    <property type="nucleotide sequence ID" value="NZ_FNKQ01000001.1"/>
</dbReference>
<evidence type="ECO:0000313" key="1">
    <source>
        <dbReference type="EMBL" id="RDI72738.1"/>
    </source>
</evidence>